<feature type="domain" description="Sulfatase N-terminal" evidence="6">
    <location>
        <begin position="113"/>
        <end position="444"/>
    </location>
</feature>
<dbReference type="Proteomes" id="UP000656804">
    <property type="component" value="Unassembled WGS sequence"/>
</dbReference>
<evidence type="ECO:0000313" key="8">
    <source>
        <dbReference type="Proteomes" id="UP000656804"/>
    </source>
</evidence>
<feature type="region of interest" description="Disordered" evidence="5">
    <location>
        <begin position="55"/>
        <end position="116"/>
    </location>
</feature>
<dbReference type="RefSeq" id="WP_194502778.1">
    <property type="nucleotide sequence ID" value="NZ_JADIVZ010000002.1"/>
</dbReference>
<dbReference type="PANTHER" id="PTHR43108">
    <property type="entry name" value="N-ACETYLGLUCOSAMINE-6-SULFATASE FAMILY MEMBER"/>
    <property type="match status" value="1"/>
</dbReference>
<dbReference type="AlphaFoldDB" id="A0A930V1N4"/>
<dbReference type="SUPFAM" id="SSF53649">
    <property type="entry name" value="Alkaline phosphatase-like"/>
    <property type="match status" value="1"/>
</dbReference>
<sequence>MRLLFVHSLPRLRRAAVRIVDARGRALGLVLVTLLLAGVAGGGLVIWQYDTGSAQQPGADAGAQQRQREALDDAAERRAQAAGRRDGEPGAGAPGERRGDEPPTAPGLEDGRPNILFISSDDQTDLEMRWMPKTRRLLGRHGIDFTDAINPHPLCCPARAEILTGEYAQNNGVRHNDGPFGGFSAFKRHNLDDNLGVWLQQAGYRTGFIGKPLNGYVEHRARPEGWDRWNPTLLRSYGYTDVDYELPVGDKVLPGYVTDTNTALAQRMVQRWSVKRRPFFIWISQVGPHDAYVDGRGWGPPVPADRHADLFANLKLPSRHDPGLTEDVSDKPLSVRRAPQHDLAERTEWFRQRVRSLQAIDESNARMVRALARAGVLDRTLVIYTSDNGYELGQHGLWGKNLPYAENLQIPLLMRGPGIAEGATSLLPATTVDLAPTFLDAAGALDDVRASGRTDGESLLRMLTGSAETSSTQLIQAGTADERALDAMGWAWRGVRTPRYTWLVRWTGVEELYDHRLDPHELHNLIRPDGSLRKPAYVPVRDELRARYERLAACHGVAACERQPFGPDPLPVAGRG</sequence>
<comment type="caution">
    <text evidence="7">The sequence shown here is derived from an EMBL/GenBank/DDBJ whole genome shotgun (WGS) entry which is preliminary data.</text>
</comment>
<evidence type="ECO:0000256" key="1">
    <source>
        <dbReference type="ARBA" id="ARBA00008779"/>
    </source>
</evidence>
<dbReference type="InterPro" id="IPR000917">
    <property type="entry name" value="Sulfatase_N"/>
</dbReference>
<dbReference type="CDD" id="cd16147">
    <property type="entry name" value="G6S"/>
    <property type="match status" value="1"/>
</dbReference>
<evidence type="ECO:0000259" key="6">
    <source>
        <dbReference type="Pfam" id="PF00884"/>
    </source>
</evidence>
<dbReference type="Gene3D" id="3.40.720.10">
    <property type="entry name" value="Alkaline Phosphatase, subunit A"/>
    <property type="match status" value="1"/>
</dbReference>
<dbReference type="EMBL" id="JADIVZ010000002">
    <property type="protein sequence ID" value="MBF4161584.1"/>
    <property type="molecule type" value="Genomic_DNA"/>
</dbReference>
<evidence type="ECO:0000256" key="5">
    <source>
        <dbReference type="SAM" id="MobiDB-lite"/>
    </source>
</evidence>
<evidence type="ECO:0000256" key="2">
    <source>
        <dbReference type="ARBA" id="ARBA00022729"/>
    </source>
</evidence>
<dbReference type="PANTHER" id="PTHR43108:SF8">
    <property type="entry name" value="SD21168P"/>
    <property type="match status" value="1"/>
</dbReference>
<feature type="compositionally biased region" description="Basic and acidic residues" evidence="5">
    <location>
        <begin position="66"/>
        <end position="88"/>
    </location>
</feature>
<protein>
    <submittedName>
        <fullName evidence="7">Sulfatase</fullName>
    </submittedName>
</protein>
<organism evidence="7 8">
    <name type="scientific">Nocardioides acrostichi</name>
    <dbReference type="NCBI Taxonomy" id="2784339"/>
    <lineage>
        <taxon>Bacteria</taxon>
        <taxon>Bacillati</taxon>
        <taxon>Actinomycetota</taxon>
        <taxon>Actinomycetes</taxon>
        <taxon>Propionibacteriales</taxon>
        <taxon>Nocardioidaceae</taxon>
        <taxon>Nocardioides</taxon>
    </lineage>
</organism>
<keyword evidence="4" id="KW-0325">Glycoprotein</keyword>
<evidence type="ECO:0000256" key="4">
    <source>
        <dbReference type="ARBA" id="ARBA00023180"/>
    </source>
</evidence>
<comment type="similarity">
    <text evidence="1">Belongs to the sulfatase family.</text>
</comment>
<dbReference type="GO" id="GO:0016787">
    <property type="term" value="F:hydrolase activity"/>
    <property type="evidence" value="ECO:0007669"/>
    <property type="project" value="UniProtKB-KW"/>
</dbReference>
<keyword evidence="8" id="KW-1185">Reference proteome</keyword>
<name>A0A930V1N4_9ACTN</name>
<accession>A0A930V1N4</accession>
<dbReference type="InterPro" id="IPR017850">
    <property type="entry name" value="Alkaline_phosphatase_core_sf"/>
</dbReference>
<proteinExistence type="inferred from homology"/>
<keyword evidence="3" id="KW-0378">Hydrolase</keyword>
<dbReference type="InterPro" id="IPR024607">
    <property type="entry name" value="Sulfatase_CS"/>
</dbReference>
<feature type="compositionally biased region" description="Low complexity" evidence="5">
    <location>
        <begin position="55"/>
        <end position="65"/>
    </location>
</feature>
<reference evidence="7" key="1">
    <citation type="submission" date="2020-11" db="EMBL/GenBank/DDBJ databases">
        <title>Nocardioides sp. CBS4Y-1, whole genome shotgun sequence.</title>
        <authorList>
            <person name="Tuo L."/>
        </authorList>
    </citation>
    <scope>NUCLEOTIDE SEQUENCE</scope>
    <source>
        <strain evidence="7">CBS4Y-1</strain>
    </source>
</reference>
<dbReference type="PROSITE" id="PS00523">
    <property type="entry name" value="SULFATASE_1"/>
    <property type="match status" value="1"/>
</dbReference>
<gene>
    <name evidence="7" type="ORF">ISG29_07755</name>
</gene>
<evidence type="ECO:0000256" key="3">
    <source>
        <dbReference type="ARBA" id="ARBA00022801"/>
    </source>
</evidence>
<keyword evidence="2" id="KW-0732">Signal</keyword>
<dbReference type="Pfam" id="PF00884">
    <property type="entry name" value="Sulfatase"/>
    <property type="match status" value="1"/>
</dbReference>
<evidence type="ECO:0000313" key="7">
    <source>
        <dbReference type="EMBL" id="MBF4161584.1"/>
    </source>
</evidence>